<proteinExistence type="predicted"/>
<dbReference type="RefSeq" id="WP_068239057.1">
    <property type="nucleotide sequence ID" value="NZ_LPUY01000005.1"/>
</dbReference>
<dbReference type="InterPro" id="IPR038734">
    <property type="entry name" value="YhaN_AAA"/>
</dbReference>
<protein>
    <recommendedName>
        <fullName evidence="3">YhaN AAA domain-containing protein</fullName>
    </recommendedName>
</protein>
<feature type="coiled-coil region" evidence="1">
    <location>
        <begin position="277"/>
        <end position="304"/>
    </location>
</feature>
<feature type="coiled-coil region" evidence="1">
    <location>
        <begin position="579"/>
        <end position="620"/>
    </location>
</feature>
<dbReference type="PANTHER" id="PTHR41259:SF1">
    <property type="entry name" value="DOUBLE-STRAND BREAK REPAIR RAD50 ATPASE, PUTATIVE-RELATED"/>
    <property type="match status" value="1"/>
</dbReference>
<feature type="compositionally biased region" description="Low complexity" evidence="2">
    <location>
        <begin position="914"/>
        <end position="927"/>
    </location>
</feature>
<feature type="compositionally biased region" description="Basic and acidic residues" evidence="2">
    <location>
        <begin position="819"/>
        <end position="836"/>
    </location>
</feature>
<feature type="coiled-coil region" evidence="1">
    <location>
        <begin position="486"/>
        <end position="513"/>
    </location>
</feature>
<dbReference type="OrthoDB" id="9764467at2"/>
<dbReference type="SUPFAM" id="SSF52540">
    <property type="entry name" value="P-loop containing nucleoside triphosphate hydrolases"/>
    <property type="match status" value="1"/>
</dbReference>
<accession>A0A132C333</accession>
<keyword evidence="5" id="KW-1185">Reference proteome</keyword>
<name>A0A132C333_9RHOB</name>
<dbReference type="Gene3D" id="3.40.50.300">
    <property type="entry name" value="P-loop containing nucleotide triphosphate hydrolases"/>
    <property type="match status" value="2"/>
</dbReference>
<feature type="coiled-coil region" evidence="1">
    <location>
        <begin position="763"/>
        <end position="790"/>
    </location>
</feature>
<dbReference type="PATRIC" id="fig|1768241.3.peg.31"/>
<keyword evidence="1" id="KW-0175">Coiled coil</keyword>
<dbReference type="Pfam" id="PF13514">
    <property type="entry name" value="AAA_27"/>
    <property type="match status" value="1"/>
</dbReference>
<feature type="region of interest" description="Disordered" evidence="2">
    <location>
        <begin position="808"/>
        <end position="844"/>
    </location>
</feature>
<feature type="domain" description="YhaN AAA" evidence="3">
    <location>
        <begin position="1"/>
        <end position="206"/>
    </location>
</feature>
<evidence type="ECO:0000313" key="4">
    <source>
        <dbReference type="EMBL" id="KUP95075.1"/>
    </source>
</evidence>
<gene>
    <name evidence="4" type="ORF">TRIHO_00330</name>
</gene>
<evidence type="ECO:0000256" key="1">
    <source>
        <dbReference type="SAM" id="Coils"/>
    </source>
</evidence>
<comment type="caution">
    <text evidence="4">The sequence shown here is derived from an EMBL/GenBank/DDBJ whole genome shotgun (WGS) entry which is preliminary data.</text>
</comment>
<sequence length="1127" mass="121627">MRINRLDLLRYGRFNEAEIAFPRAEDGPDVTLVYGPNEAGKSTAFHGYLDLLFGLKSGAHPYAFRFKRNELLIGAELEIPGQGRLTLRRNGKTSGSLLDAEGRALSDSLLASALHGMTRDTYEERFSLNDRGLREGGARIAAANGDLGQLLHAGVSGLTGMAAALDALGARADRFHKKHGRATELKKAKDRLADIGRERRASLLTRDREQALRQARERANAAFQEADQTLQQADRTRAAAEAVQVWIEESARVADLSAELAGYPKGPDLAPGVAEEVAHLVETLATLAEAKRAAEAEQERQQQRLAAHPEDAGAAALAEELARLDAIKIDGAPLLSRATTAQADLARRQATEAELVQTRDALLADLGIAAAQADHLQLPQAEIDALADAAEQVARCDMQAKAAGATLQNAEAQLGEAPPEPRDLSALRRAFDALARIGDLAVAEAERDRAAARLTSLTAQLPQRWPEAMAAGLPPREQIETLAQRHSTLAAEIAAADAERDATEQEHLRAQDDCAALAALPEAVDLVTTETSRRARDMAWQRHLDGLSPATAADFAEAMAADDSARAHYLLGTEARQRLAQAQALAEQIARRRDRSRDRLAALTARRDSAQDQVAALAAALLLPADSPIAALAPRHQALSTAAEAAAEATNAAAEFSRQQTRRQRAEEALTQAAEALQLPRAAVEQALALEDTARAAFAKWQRDRAQVDKHAADAQAAIRAAEDAAQTLALRAETLPLADRSAGAIRAALPRLRNLSQCLDAHRQITARIAALKDALETLAESAARLRRLPGLDALHDDDPIAQIDAARARHAAAQRSAEIRAEAQNRHDSAREEAEAATARHSRAQEALAACFHGQEDEALPPPARIARLGQRDALRATQTEASRRRDQARARVEDDLFEAELARQPDPSRPAALDQARAEAAAQRDQARDALRDAERHYQEAFETADRSDLATEEATLLEELRQGARGAIVARLGRLAARGALRQLAQDRRSTMLKDVEQAFRTMTAPNWTGVDVWSEAEGEKLVGIQPGGAHVPVSEMSTGTMGQLYFALRLAGYRSFARAPGPLPMILDDIMETFDDLRARAALALCAEIGTVGQAVLFTHHRHLVELAQATIPNVAVVEMPQ</sequence>
<organism evidence="4 5">
    <name type="scientific">Tritonibacter horizontis</name>
    <dbReference type="NCBI Taxonomy" id="1768241"/>
    <lineage>
        <taxon>Bacteria</taxon>
        <taxon>Pseudomonadati</taxon>
        <taxon>Pseudomonadota</taxon>
        <taxon>Alphaproteobacteria</taxon>
        <taxon>Rhodobacterales</taxon>
        <taxon>Paracoccaceae</taxon>
        <taxon>Tritonibacter</taxon>
    </lineage>
</organism>
<dbReference type="EMBL" id="LPUY01000005">
    <property type="protein sequence ID" value="KUP95075.1"/>
    <property type="molecule type" value="Genomic_DNA"/>
</dbReference>
<dbReference type="InterPro" id="IPR027417">
    <property type="entry name" value="P-loop_NTPase"/>
</dbReference>
<dbReference type="PANTHER" id="PTHR41259">
    <property type="entry name" value="DOUBLE-STRAND BREAK REPAIR RAD50 ATPASE, PUTATIVE-RELATED"/>
    <property type="match status" value="1"/>
</dbReference>
<evidence type="ECO:0000313" key="5">
    <source>
        <dbReference type="Proteomes" id="UP000068382"/>
    </source>
</evidence>
<evidence type="ECO:0000256" key="2">
    <source>
        <dbReference type="SAM" id="MobiDB-lite"/>
    </source>
</evidence>
<evidence type="ECO:0000259" key="3">
    <source>
        <dbReference type="Pfam" id="PF13514"/>
    </source>
</evidence>
<feature type="region of interest" description="Disordered" evidence="2">
    <location>
        <begin position="899"/>
        <end position="931"/>
    </location>
</feature>
<dbReference type="Proteomes" id="UP000068382">
    <property type="component" value="Unassembled WGS sequence"/>
</dbReference>
<dbReference type="AlphaFoldDB" id="A0A132C333"/>
<reference evidence="4 5" key="1">
    <citation type="submission" date="2015-12" db="EMBL/GenBank/DDBJ databases">
        <title>Genome sequence of the marine Rhodobacteraceae strain O3.65, Candidatus Tritonibacter horizontis.</title>
        <authorList>
            <person name="Poehlein A."/>
            <person name="Giebel H.A."/>
            <person name="Voget S."/>
            <person name="Brinkhoff T."/>
        </authorList>
    </citation>
    <scope>NUCLEOTIDE SEQUENCE [LARGE SCALE GENOMIC DNA]</scope>
    <source>
        <strain evidence="4 5">O3.65</strain>
    </source>
</reference>